<dbReference type="EMBL" id="SWJQ01001850">
    <property type="protein sequence ID" value="TRZ07284.1"/>
    <property type="molecule type" value="Genomic_DNA"/>
</dbReference>
<reference evidence="2" key="1">
    <citation type="submission" date="2019-04" db="EMBL/GenBank/DDBJ databases">
        <title>Genome assembly of Zosterops borbonicus 15179.</title>
        <authorList>
            <person name="Leroy T."/>
            <person name="Anselmetti Y."/>
            <person name="Tilak M.-K."/>
            <person name="Nabholz B."/>
        </authorList>
    </citation>
    <scope>NUCLEOTIDE SEQUENCE</scope>
    <source>
        <strain evidence="2">HGM_15179</strain>
        <tissue evidence="2">Muscle</tissue>
    </source>
</reference>
<dbReference type="Proteomes" id="UP000796761">
    <property type="component" value="Unassembled WGS sequence"/>
</dbReference>
<name>A0A8K1FVK4_9PASS</name>
<organism evidence="2 3">
    <name type="scientific">Zosterops borbonicus</name>
    <dbReference type="NCBI Taxonomy" id="364589"/>
    <lineage>
        <taxon>Eukaryota</taxon>
        <taxon>Metazoa</taxon>
        <taxon>Chordata</taxon>
        <taxon>Craniata</taxon>
        <taxon>Vertebrata</taxon>
        <taxon>Euteleostomi</taxon>
        <taxon>Archelosauria</taxon>
        <taxon>Archosauria</taxon>
        <taxon>Dinosauria</taxon>
        <taxon>Saurischia</taxon>
        <taxon>Theropoda</taxon>
        <taxon>Coelurosauria</taxon>
        <taxon>Aves</taxon>
        <taxon>Neognathae</taxon>
        <taxon>Neoaves</taxon>
        <taxon>Telluraves</taxon>
        <taxon>Australaves</taxon>
        <taxon>Passeriformes</taxon>
        <taxon>Sylvioidea</taxon>
        <taxon>Zosteropidae</taxon>
        <taxon>Zosterops</taxon>
    </lineage>
</organism>
<protein>
    <submittedName>
        <fullName evidence="2">Uncharacterized protein</fullName>
    </submittedName>
</protein>
<accession>A0A8K1FVK4</accession>
<feature type="non-terminal residue" evidence="2">
    <location>
        <position position="72"/>
    </location>
</feature>
<gene>
    <name evidence="2" type="ORF">HGM15179_019820</name>
</gene>
<sequence length="72" mass="8122">MLTLPRKPRPTLQDYIEVVTEVAPLMTSAKPEKPEPKRRTVATAETDNATPAPKTPRSSRPWRQPSKGRSDR</sequence>
<dbReference type="AlphaFoldDB" id="A0A8K1FVK4"/>
<evidence type="ECO:0000313" key="3">
    <source>
        <dbReference type="Proteomes" id="UP000796761"/>
    </source>
</evidence>
<feature type="region of interest" description="Disordered" evidence="1">
    <location>
        <begin position="25"/>
        <end position="72"/>
    </location>
</feature>
<proteinExistence type="predicted"/>
<keyword evidence="3" id="KW-1185">Reference proteome</keyword>
<comment type="caution">
    <text evidence="2">The sequence shown here is derived from an EMBL/GenBank/DDBJ whole genome shotgun (WGS) entry which is preliminary data.</text>
</comment>
<evidence type="ECO:0000256" key="1">
    <source>
        <dbReference type="SAM" id="MobiDB-lite"/>
    </source>
</evidence>
<evidence type="ECO:0000313" key="2">
    <source>
        <dbReference type="EMBL" id="TRZ07284.1"/>
    </source>
</evidence>